<dbReference type="PANTHER" id="PTHR12867:SF6">
    <property type="entry name" value="N-ACETYLGLUCOSAMINYLDIPHOSPHODOLICHOL N-ACETYLGLUCOSAMINYLTRANSFERASE"/>
    <property type="match status" value="1"/>
</dbReference>
<feature type="domain" description="Glycosyl transferase family 28 C-terminal" evidence="6">
    <location>
        <begin position="1"/>
        <end position="146"/>
    </location>
</feature>
<evidence type="ECO:0000313" key="7">
    <source>
        <dbReference type="EMBL" id="MFC4718873.1"/>
    </source>
</evidence>
<dbReference type="InterPro" id="IPR039042">
    <property type="entry name" value="Alg13-like"/>
</dbReference>
<dbReference type="PANTHER" id="PTHR12867">
    <property type="entry name" value="GLYCOSYL TRANSFERASE-RELATED"/>
    <property type="match status" value="1"/>
</dbReference>
<dbReference type="Gene3D" id="3.40.50.2000">
    <property type="entry name" value="Glycogen Phosphorylase B"/>
    <property type="match status" value="1"/>
</dbReference>
<evidence type="ECO:0000256" key="4">
    <source>
        <dbReference type="ARBA" id="ARBA00022679"/>
    </source>
</evidence>
<dbReference type="NCBIfam" id="NF041548">
    <property type="entry name" value="PssE"/>
    <property type="match status" value="1"/>
</dbReference>
<keyword evidence="4" id="KW-0808">Transferase</keyword>
<comment type="subcellular location">
    <subcellularLocation>
        <location evidence="1">Endoplasmic reticulum</location>
    </subcellularLocation>
</comment>
<dbReference type="InterPro" id="IPR007235">
    <property type="entry name" value="Glyco_trans_28_C"/>
</dbReference>
<keyword evidence="8" id="KW-1185">Reference proteome</keyword>
<dbReference type="Proteomes" id="UP001595969">
    <property type="component" value="Unassembled WGS sequence"/>
</dbReference>
<keyword evidence="5" id="KW-0256">Endoplasmic reticulum</keyword>
<evidence type="ECO:0000256" key="3">
    <source>
        <dbReference type="ARBA" id="ARBA00022676"/>
    </source>
</evidence>
<proteinExistence type="inferred from homology"/>
<dbReference type="EMBL" id="JBHSGS010000018">
    <property type="protein sequence ID" value="MFC4718873.1"/>
    <property type="molecule type" value="Genomic_DNA"/>
</dbReference>
<accession>A0ABV9MW95</accession>
<keyword evidence="3" id="KW-0328">Glycosyltransferase</keyword>
<protein>
    <submittedName>
        <fullName evidence="7">PssE/Cps14G family polysaccharide biosynthesis glycosyltransferase</fullName>
    </submittedName>
</protein>
<comment type="similarity">
    <text evidence="2">Belongs to the glycosyltransferase 28 family.</text>
</comment>
<evidence type="ECO:0000256" key="1">
    <source>
        <dbReference type="ARBA" id="ARBA00004240"/>
    </source>
</evidence>
<evidence type="ECO:0000256" key="2">
    <source>
        <dbReference type="ARBA" id="ARBA00006962"/>
    </source>
</evidence>
<sequence>MIFVTVGVRKYPFNRLFKELDELVEKGVIKEEIFAQIGTSTYKPKNYQFVEYISQEEFQEKIDLSDIVISHGASGSIMRALNSKKKVIAVTRLHEYGEHIDNHQISINKAFGNNGYVAPVINLSELSEVYQKLITNKIKLKPWSNNEPMMLVNEIDAFIQQTWNTDKFKRR</sequence>
<reference evidence="8" key="1">
    <citation type="journal article" date="2019" name="Int. J. Syst. Evol. Microbiol.">
        <title>The Global Catalogue of Microorganisms (GCM) 10K type strain sequencing project: providing services to taxonomists for standard genome sequencing and annotation.</title>
        <authorList>
            <consortium name="The Broad Institute Genomics Platform"/>
            <consortium name="The Broad Institute Genome Sequencing Center for Infectious Disease"/>
            <person name="Wu L."/>
            <person name="Ma J."/>
        </authorList>
    </citation>
    <scope>NUCLEOTIDE SEQUENCE [LARGE SCALE GENOMIC DNA]</scope>
    <source>
        <strain evidence="8">CGMCC 1.19032</strain>
    </source>
</reference>
<dbReference type="Pfam" id="PF04101">
    <property type="entry name" value="Glyco_tran_28_C"/>
    <property type="match status" value="1"/>
</dbReference>
<comment type="caution">
    <text evidence="7">The sequence shown here is derived from an EMBL/GenBank/DDBJ whole genome shotgun (WGS) entry which is preliminary data.</text>
</comment>
<evidence type="ECO:0000256" key="5">
    <source>
        <dbReference type="ARBA" id="ARBA00022824"/>
    </source>
</evidence>
<evidence type="ECO:0000313" key="8">
    <source>
        <dbReference type="Proteomes" id="UP001595969"/>
    </source>
</evidence>
<evidence type="ECO:0000259" key="6">
    <source>
        <dbReference type="Pfam" id="PF04101"/>
    </source>
</evidence>
<organism evidence="7 8">
    <name type="scientific">Enterococcus lemanii</name>
    <dbReference type="NCBI Taxonomy" id="1159752"/>
    <lineage>
        <taxon>Bacteria</taxon>
        <taxon>Bacillati</taxon>
        <taxon>Bacillota</taxon>
        <taxon>Bacilli</taxon>
        <taxon>Lactobacillales</taxon>
        <taxon>Enterococcaceae</taxon>
        <taxon>Enterococcus</taxon>
    </lineage>
</organism>
<dbReference type="RefSeq" id="WP_204654836.1">
    <property type="nucleotide sequence ID" value="NZ_JAFBFD010000041.1"/>
</dbReference>
<gene>
    <name evidence="7" type="primary">pssE</name>
    <name evidence="7" type="ORF">ACFO5I_03840</name>
</gene>
<dbReference type="InterPro" id="IPR048097">
    <property type="entry name" value="Cps14G-like"/>
</dbReference>
<name>A0ABV9MW95_9ENTE</name>